<feature type="domain" description="VHS" evidence="2">
    <location>
        <begin position="1"/>
        <end position="77"/>
    </location>
</feature>
<evidence type="ECO:0000259" key="2">
    <source>
        <dbReference type="PROSITE" id="PS50179"/>
    </source>
</evidence>
<name>A0AAF1AL17_DAUCS</name>
<dbReference type="SUPFAM" id="SSF48464">
    <property type="entry name" value="ENTH/VHS domain"/>
    <property type="match status" value="1"/>
</dbReference>
<sequence>MINHDRINSLELIRSRVQYLGLVLLETISKNCEKAFSKFAAERVFDEMVNIVDDPQTVVNNRRSELRYLPVYEETYKVYAFLVVMAPIFTPPRSTTVPESNASLAQQMYNEVLVISFSPEQTKEVFDVARNSIELLRTFFYCERPIVFTVLLKYVLAFSCFTCLQIHKFALRFLSVYETEQFISSLKVYFLVLFAVPCDILDDSSDVGEPSSNFGSAQ</sequence>
<dbReference type="Proteomes" id="UP000077755">
    <property type="component" value="Chromosome 2"/>
</dbReference>
<reference evidence="3" key="2">
    <citation type="submission" date="2022-03" db="EMBL/GenBank/DDBJ databases">
        <title>Draft title - Genomic analysis of global carrot germplasm unveils the trajectory of domestication and the origin of high carotenoid orange carrot.</title>
        <authorList>
            <person name="Iorizzo M."/>
            <person name="Ellison S."/>
            <person name="Senalik D."/>
            <person name="Macko-Podgorni A."/>
            <person name="Grzebelus D."/>
            <person name="Bostan H."/>
            <person name="Rolling W."/>
            <person name="Curaba J."/>
            <person name="Simon P."/>
        </authorList>
    </citation>
    <scope>NUCLEOTIDE SEQUENCE</scope>
    <source>
        <tissue evidence="3">Leaf</tissue>
    </source>
</reference>
<gene>
    <name evidence="3" type="ORF">DCAR_0206357</name>
</gene>
<proteinExistence type="inferred from homology"/>
<dbReference type="PANTHER" id="PTHR46646">
    <property type="entry name" value="TOM1-LIKE PROTEIN 1"/>
    <property type="match status" value="1"/>
</dbReference>
<dbReference type="PANTHER" id="PTHR46646:SF1">
    <property type="entry name" value="TOM1-LIKE PROTEIN 1"/>
    <property type="match status" value="1"/>
</dbReference>
<protein>
    <recommendedName>
        <fullName evidence="2">VHS domain-containing protein</fullName>
    </recommendedName>
</protein>
<accession>A0AAF1AL17</accession>
<evidence type="ECO:0000313" key="3">
    <source>
        <dbReference type="EMBL" id="WOG87134.1"/>
    </source>
</evidence>
<dbReference type="InterPro" id="IPR002014">
    <property type="entry name" value="VHS_dom"/>
</dbReference>
<evidence type="ECO:0000256" key="1">
    <source>
        <dbReference type="ARBA" id="ARBA00007708"/>
    </source>
</evidence>
<organism evidence="3 4">
    <name type="scientific">Daucus carota subsp. sativus</name>
    <name type="common">Carrot</name>
    <dbReference type="NCBI Taxonomy" id="79200"/>
    <lineage>
        <taxon>Eukaryota</taxon>
        <taxon>Viridiplantae</taxon>
        <taxon>Streptophyta</taxon>
        <taxon>Embryophyta</taxon>
        <taxon>Tracheophyta</taxon>
        <taxon>Spermatophyta</taxon>
        <taxon>Magnoliopsida</taxon>
        <taxon>eudicotyledons</taxon>
        <taxon>Gunneridae</taxon>
        <taxon>Pentapetalae</taxon>
        <taxon>asterids</taxon>
        <taxon>campanulids</taxon>
        <taxon>Apiales</taxon>
        <taxon>Apiaceae</taxon>
        <taxon>Apioideae</taxon>
        <taxon>Scandiceae</taxon>
        <taxon>Daucinae</taxon>
        <taxon>Daucus</taxon>
        <taxon>Daucus sect. Daucus</taxon>
    </lineage>
</organism>
<dbReference type="InterPro" id="IPR044836">
    <property type="entry name" value="TOL_plant"/>
</dbReference>
<dbReference type="GO" id="GO:0035091">
    <property type="term" value="F:phosphatidylinositol binding"/>
    <property type="evidence" value="ECO:0007669"/>
    <property type="project" value="InterPro"/>
</dbReference>
<keyword evidence="4" id="KW-1185">Reference proteome</keyword>
<dbReference type="PROSITE" id="PS50179">
    <property type="entry name" value="VHS"/>
    <property type="match status" value="1"/>
</dbReference>
<dbReference type="AlphaFoldDB" id="A0AAF1AL17"/>
<reference evidence="3" key="1">
    <citation type="journal article" date="2016" name="Nat. Genet.">
        <title>A high-quality carrot genome assembly provides new insights into carotenoid accumulation and asterid genome evolution.</title>
        <authorList>
            <person name="Iorizzo M."/>
            <person name="Ellison S."/>
            <person name="Senalik D."/>
            <person name="Zeng P."/>
            <person name="Satapoomin P."/>
            <person name="Huang J."/>
            <person name="Bowman M."/>
            <person name="Iovene M."/>
            <person name="Sanseverino W."/>
            <person name="Cavagnaro P."/>
            <person name="Yildiz M."/>
            <person name="Macko-Podgorni A."/>
            <person name="Moranska E."/>
            <person name="Grzebelus E."/>
            <person name="Grzebelus D."/>
            <person name="Ashrafi H."/>
            <person name="Zheng Z."/>
            <person name="Cheng S."/>
            <person name="Spooner D."/>
            <person name="Van Deynze A."/>
            <person name="Simon P."/>
        </authorList>
    </citation>
    <scope>NUCLEOTIDE SEQUENCE</scope>
    <source>
        <tissue evidence="3">Leaf</tissue>
    </source>
</reference>
<dbReference type="GO" id="GO:0043130">
    <property type="term" value="F:ubiquitin binding"/>
    <property type="evidence" value="ECO:0007669"/>
    <property type="project" value="InterPro"/>
</dbReference>
<dbReference type="Gene3D" id="1.25.40.90">
    <property type="match status" value="1"/>
</dbReference>
<dbReference type="GO" id="GO:0043328">
    <property type="term" value="P:protein transport to vacuole involved in ubiquitin-dependent protein catabolic process via the multivesicular body sorting pathway"/>
    <property type="evidence" value="ECO:0007669"/>
    <property type="project" value="InterPro"/>
</dbReference>
<dbReference type="EMBL" id="CP093344">
    <property type="protein sequence ID" value="WOG87134.1"/>
    <property type="molecule type" value="Genomic_DNA"/>
</dbReference>
<evidence type="ECO:0000313" key="4">
    <source>
        <dbReference type="Proteomes" id="UP000077755"/>
    </source>
</evidence>
<comment type="similarity">
    <text evidence="1">Belongs to the TOM1 family.</text>
</comment>
<dbReference type="InterPro" id="IPR008942">
    <property type="entry name" value="ENTH_VHS"/>
</dbReference>